<proteinExistence type="predicted"/>
<dbReference type="Proteomes" id="UP000591131">
    <property type="component" value="Unassembled WGS sequence"/>
</dbReference>
<protein>
    <recommendedName>
        <fullName evidence="4">Reverse transcriptase domain-containing protein</fullName>
    </recommendedName>
</protein>
<dbReference type="SUPFAM" id="SSF56672">
    <property type="entry name" value="DNA/RNA polymerases"/>
    <property type="match status" value="1"/>
</dbReference>
<dbReference type="OrthoDB" id="445734at2759"/>
<gene>
    <name evidence="2" type="ORF">FOL47_011088</name>
</gene>
<comment type="caution">
    <text evidence="2">The sequence shown here is derived from an EMBL/GenBank/DDBJ whole genome shotgun (WGS) entry which is preliminary data.</text>
</comment>
<name>A0A7J6KZT5_PERCH</name>
<organism evidence="2 3">
    <name type="scientific">Perkinsus chesapeaki</name>
    <name type="common">Clam parasite</name>
    <name type="synonym">Perkinsus andrewsi</name>
    <dbReference type="NCBI Taxonomy" id="330153"/>
    <lineage>
        <taxon>Eukaryota</taxon>
        <taxon>Sar</taxon>
        <taxon>Alveolata</taxon>
        <taxon>Perkinsozoa</taxon>
        <taxon>Perkinsea</taxon>
        <taxon>Perkinsida</taxon>
        <taxon>Perkinsidae</taxon>
        <taxon>Perkinsus</taxon>
    </lineage>
</organism>
<evidence type="ECO:0008006" key="4">
    <source>
        <dbReference type="Google" id="ProtNLM"/>
    </source>
</evidence>
<reference evidence="2 3" key="1">
    <citation type="submission" date="2020-04" db="EMBL/GenBank/DDBJ databases">
        <title>Perkinsus chesapeaki whole genome sequence.</title>
        <authorList>
            <person name="Bogema D.R."/>
        </authorList>
    </citation>
    <scope>NUCLEOTIDE SEQUENCE [LARGE SCALE GENOMIC DNA]</scope>
    <source>
        <strain evidence="2">ATCC PRA-425</strain>
    </source>
</reference>
<dbReference type="InterPro" id="IPR043502">
    <property type="entry name" value="DNA/RNA_pol_sf"/>
</dbReference>
<feature type="non-terminal residue" evidence="2">
    <location>
        <position position="1"/>
    </location>
</feature>
<evidence type="ECO:0000313" key="3">
    <source>
        <dbReference type="Proteomes" id="UP000591131"/>
    </source>
</evidence>
<feature type="compositionally biased region" description="Basic residues" evidence="1">
    <location>
        <begin position="151"/>
        <end position="162"/>
    </location>
</feature>
<feature type="region of interest" description="Disordered" evidence="1">
    <location>
        <begin position="148"/>
        <end position="195"/>
    </location>
</feature>
<keyword evidence="3" id="KW-1185">Reference proteome</keyword>
<accession>A0A7J6KZT5</accession>
<feature type="region of interest" description="Disordered" evidence="1">
    <location>
        <begin position="237"/>
        <end position="260"/>
    </location>
</feature>
<dbReference type="AlphaFoldDB" id="A0A7J6KZT5"/>
<evidence type="ECO:0000256" key="1">
    <source>
        <dbReference type="SAM" id="MobiDB-lite"/>
    </source>
</evidence>
<dbReference type="EMBL" id="JAAPAO010000926">
    <property type="protein sequence ID" value="KAF4652424.1"/>
    <property type="molecule type" value="Genomic_DNA"/>
</dbReference>
<evidence type="ECO:0000313" key="2">
    <source>
        <dbReference type="EMBL" id="KAF4652424.1"/>
    </source>
</evidence>
<sequence length="691" mass="76621">MYIDLSEFRFPKHVFDNEVETLTTVTGEVVQHRRSDHKGATIFSIGQWFECFLRYATALQLSDVGRAQIDIGHVISYAIHIADLFTAIKSVRAVIEAEACYRNSGAMAIASGAVTMKDMFGSEAYIRPKLDMYVARALLEQPFRFSDRSPRYGKGKGLGKGKGKGEGNGGKGKGKGKGKGQGAQRSAPYSNEPPKQEQFPVVPFVFAVAPVGFLGNVTIRSLSLQLIQPLYNMPKRTRSAEAKARRNCRRRERRDTTMSNRERAEDLMSSMPDCITEQQAHLRFYNTTAYTSKGGWRDDVLDRLSDGSSRPEYCMWFDDSHQNCDGSLAQLQDALEGEVSSVLTPTMVDKLTSWSNLPRSTQADHSPFNDPEFATIFNSGAERLASAFATILGSSTAKSNKCGIRARLTRDLLISMSQPGIPEDLEICDEIQDGCHIGYFQPIRATGLWPKDKGPKHFGFGPSYEDGQVWKNYRSADDVADIVQKTLDDEVAKGHMERMPAAPNGAVITKLACVPKSNGKIRLIDDLRRSGINEKICCEETICLPGLASAAFLVQQQRKRCPDEDLVWIEADIASAFRHIPVCEEDQKLLLNHVGKCHLPSGTIGTYACPLVCGALLYYGVVISPAYTESSKGMIYVDDLGWITTKKESVRMLSRILLVYEALGLVVSYDKLRISSTPHNLGFEWDLPSQT</sequence>